<keyword evidence="2" id="KW-1185">Reference proteome</keyword>
<dbReference type="EMBL" id="AGBA01000015">
    <property type="protein sequence ID" value="EGY76774.1"/>
    <property type="molecule type" value="Genomic_DNA"/>
</dbReference>
<dbReference type="PATRIC" id="fig|997355.3.peg.1699"/>
<accession>G4CZ55</accession>
<evidence type="ECO:0000313" key="2">
    <source>
        <dbReference type="Proteomes" id="UP000005332"/>
    </source>
</evidence>
<organism evidence="1 2">
    <name type="scientific">Cutibacterium avidum ATCC 25577</name>
    <dbReference type="NCBI Taxonomy" id="997355"/>
    <lineage>
        <taxon>Bacteria</taxon>
        <taxon>Bacillati</taxon>
        <taxon>Actinomycetota</taxon>
        <taxon>Actinomycetes</taxon>
        <taxon>Propionibacteriales</taxon>
        <taxon>Propionibacteriaceae</taxon>
        <taxon>Cutibacterium</taxon>
    </lineage>
</organism>
<dbReference type="AlphaFoldDB" id="G4CZ55"/>
<sequence>MLLSLTNTRRAWEGKARRAPQLVMVTVEGPEALEIEELVWVTWAQTREGQGEGGRAGDDEW</sequence>
<dbReference type="Proteomes" id="UP000005332">
    <property type="component" value="Unassembled WGS sequence"/>
</dbReference>
<proteinExistence type="predicted"/>
<name>G4CZ55_9ACTN</name>
<dbReference type="HOGENOM" id="CLU_2919008_0_0_11"/>
<comment type="caution">
    <text evidence="1">The sequence shown here is derived from an EMBL/GenBank/DDBJ whole genome shotgun (WGS) entry which is preliminary data.</text>
</comment>
<protein>
    <submittedName>
        <fullName evidence="1">Uncharacterized protein</fullName>
    </submittedName>
</protein>
<evidence type="ECO:0000313" key="1">
    <source>
        <dbReference type="EMBL" id="EGY76774.1"/>
    </source>
</evidence>
<gene>
    <name evidence="1" type="ORF">HMPREF9153_1727</name>
</gene>
<reference evidence="1 2" key="1">
    <citation type="submission" date="2011-06" db="EMBL/GenBank/DDBJ databases">
        <authorList>
            <person name="Muzny D."/>
            <person name="Qin X."/>
            <person name="Deng J."/>
            <person name="Jiang H."/>
            <person name="Liu Y."/>
            <person name="Qu J."/>
            <person name="Song X.-Z."/>
            <person name="Zhang L."/>
            <person name="Thornton R."/>
            <person name="Coyle M."/>
            <person name="Francisco L."/>
            <person name="Jackson L."/>
            <person name="Javaid M."/>
            <person name="Korchina V."/>
            <person name="Kovar C."/>
            <person name="Mata R."/>
            <person name="Mathew T."/>
            <person name="Ngo R."/>
            <person name="Nguyen L."/>
            <person name="Nguyen N."/>
            <person name="Okwuonu G."/>
            <person name="Ongeri F."/>
            <person name="Pham C."/>
            <person name="Simmons D."/>
            <person name="Wilczek-Boney K."/>
            <person name="Hale W."/>
            <person name="Jakkamsetti A."/>
            <person name="Pham P."/>
            <person name="Ruth R."/>
            <person name="San Lucas F."/>
            <person name="Warren J."/>
            <person name="Zhang J."/>
            <person name="Zhao Z."/>
            <person name="Zhou C."/>
            <person name="Zhu D."/>
            <person name="Lee S."/>
            <person name="Bess C."/>
            <person name="Blankenburg K."/>
            <person name="Forbes L."/>
            <person name="Fu Q."/>
            <person name="Gubbala S."/>
            <person name="Hirani K."/>
            <person name="Jayaseelan J.C."/>
            <person name="Lara F."/>
            <person name="Munidasa M."/>
            <person name="Palculict T."/>
            <person name="Patil S."/>
            <person name="Pu L.-L."/>
            <person name="Saada N."/>
            <person name="Tang L."/>
            <person name="Weissenberger G."/>
            <person name="Zhu Y."/>
            <person name="Hemphill L."/>
            <person name="Shang Y."/>
            <person name="Youmans B."/>
            <person name="Ayvaz T."/>
            <person name="Ross M."/>
            <person name="Santibanez J."/>
            <person name="Aqrawi P."/>
            <person name="Gross S."/>
            <person name="Joshi V."/>
            <person name="Fowler G."/>
            <person name="Nazareth L."/>
            <person name="Reid J."/>
            <person name="Worley K."/>
            <person name="Petrosino J."/>
            <person name="Highlander S."/>
            <person name="Gibbs R."/>
        </authorList>
    </citation>
    <scope>NUCLEOTIDE SEQUENCE [LARGE SCALE GENOMIC DNA]</scope>
    <source>
        <strain evidence="1 2">ATCC 25577</strain>
    </source>
</reference>